<feature type="transmembrane region" description="Helical" evidence="2">
    <location>
        <begin position="192"/>
        <end position="214"/>
    </location>
</feature>
<keyword evidence="4" id="KW-1185">Reference proteome</keyword>
<dbReference type="SUPFAM" id="SSF103473">
    <property type="entry name" value="MFS general substrate transporter"/>
    <property type="match status" value="2"/>
</dbReference>
<feature type="transmembrane region" description="Helical" evidence="2">
    <location>
        <begin position="156"/>
        <end position="180"/>
    </location>
</feature>
<evidence type="ECO:0008006" key="5">
    <source>
        <dbReference type="Google" id="ProtNLM"/>
    </source>
</evidence>
<dbReference type="PANTHER" id="PTHR23528">
    <property type="match status" value="1"/>
</dbReference>
<comment type="caution">
    <text evidence="3">The sequence shown here is derived from an EMBL/GenBank/DDBJ whole genome shotgun (WGS) entry which is preliminary data.</text>
</comment>
<feature type="transmembrane region" description="Helical" evidence="2">
    <location>
        <begin position="340"/>
        <end position="357"/>
    </location>
</feature>
<dbReference type="EMBL" id="QEAQ01000066">
    <property type="protein sequence ID" value="TPX56715.1"/>
    <property type="molecule type" value="Genomic_DNA"/>
</dbReference>
<feature type="transmembrane region" description="Helical" evidence="2">
    <location>
        <begin position="276"/>
        <end position="301"/>
    </location>
</feature>
<feature type="region of interest" description="Disordered" evidence="1">
    <location>
        <begin position="1"/>
        <end position="23"/>
    </location>
</feature>
<gene>
    <name evidence="3" type="ORF">PhCBS80983_g04314</name>
</gene>
<accession>A0A507E033</accession>
<evidence type="ECO:0000313" key="3">
    <source>
        <dbReference type="EMBL" id="TPX56715.1"/>
    </source>
</evidence>
<dbReference type="AlphaFoldDB" id="A0A507E033"/>
<dbReference type="InterPro" id="IPR036259">
    <property type="entry name" value="MFS_trans_sf"/>
</dbReference>
<keyword evidence="2" id="KW-1133">Transmembrane helix</keyword>
<feature type="transmembrane region" description="Helical" evidence="2">
    <location>
        <begin position="65"/>
        <end position="86"/>
    </location>
</feature>
<proteinExistence type="predicted"/>
<name>A0A507E033_9FUNG</name>
<dbReference type="Proteomes" id="UP000318582">
    <property type="component" value="Unassembled WGS sequence"/>
</dbReference>
<keyword evidence="2" id="KW-0472">Membrane</keyword>
<feature type="transmembrane region" description="Helical" evidence="2">
    <location>
        <begin position="132"/>
        <end position="150"/>
    </location>
</feature>
<reference evidence="3 4" key="1">
    <citation type="journal article" date="2019" name="Sci. Rep.">
        <title>Comparative genomics of chytrid fungi reveal insights into the obligate biotrophic and pathogenic lifestyle of Synchytrium endobioticum.</title>
        <authorList>
            <person name="van de Vossenberg B.T.L.H."/>
            <person name="Warris S."/>
            <person name="Nguyen H.D.T."/>
            <person name="van Gent-Pelzer M.P.E."/>
            <person name="Joly D.L."/>
            <person name="van de Geest H.C."/>
            <person name="Bonants P.J.M."/>
            <person name="Smith D.S."/>
            <person name="Levesque C.A."/>
            <person name="van der Lee T.A.J."/>
        </authorList>
    </citation>
    <scope>NUCLEOTIDE SEQUENCE [LARGE SCALE GENOMIC DNA]</scope>
    <source>
        <strain evidence="3 4">CBS 809.83</strain>
    </source>
</reference>
<evidence type="ECO:0000256" key="2">
    <source>
        <dbReference type="SAM" id="Phobius"/>
    </source>
</evidence>
<sequence length="444" mass="48503">MSTPSDDPPAYKSEDEESIPNDIAETDAVLPGAPSETTALLGRPTSLNGSSERTLTLIQMVELNAFWYSYQLYWFLVFVVIVPRQIQQIAGDKGKGSAISLVSLFAGVLNLFLAVFVGAMNDRVSGSSGKRHPWIVMGSIGMCLCLFLLWPTNSLWFYVIGYGCLTASTVIASVPFNGLIADVTPTEQKARVSAIMGGMNLIGYLSGAVVGIFAEQMGTVPLYIFMCTCVCLGTYLTVGRGPREPEKNYVVRVPPPIEWKPFLIAMVSPLWLHRDFALVFTSRFLFQLGIATIQQFMQYWISDCVSTTFPPQRAVSVALLPLFILSPIAAFFLPPTNRKLTVYLSTCLMIITCLILISARTFAFALLASAVFGAGYGPFLSTEFAMLMDVLPNQVDAAKDMSLWHSALVWPQIISLPIAGFIRDAGQMYFVAGALVTKAIRGVV</sequence>
<evidence type="ECO:0000256" key="1">
    <source>
        <dbReference type="SAM" id="MobiDB-lite"/>
    </source>
</evidence>
<dbReference type="PANTHER" id="PTHR23528:SF1">
    <property type="entry name" value="MAJOR FACILITATOR SUPERFAMILY (MFS) PROFILE DOMAIN-CONTAINING PROTEIN"/>
    <property type="match status" value="1"/>
</dbReference>
<protein>
    <recommendedName>
        <fullName evidence="5">Major facilitator superfamily (MFS) profile domain-containing protein</fullName>
    </recommendedName>
</protein>
<keyword evidence="2" id="KW-0812">Transmembrane</keyword>
<evidence type="ECO:0000313" key="4">
    <source>
        <dbReference type="Proteomes" id="UP000318582"/>
    </source>
</evidence>
<feature type="transmembrane region" description="Helical" evidence="2">
    <location>
        <begin position="313"/>
        <end position="333"/>
    </location>
</feature>
<dbReference type="Gene3D" id="1.20.1250.20">
    <property type="entry name" value="MFS general substrate transporter like domains"/>
    <property type="match status" value="2"/>
</dbReference>
<feature type="transmembrane region" description="Helical" evidence="2">
    <location>
        <begin position="363"/>
        <end position="381"/>
    </location>
</feature>
<feature type="transmembrane region" description="Helical" evidence="2">
    <location>
        <begin position="98"/>
        <end position="120"/>
    </location>
</feature>
<dbReference type="Pfam" id="PF13347">
    <property type="entry name" value="MFS_2"/>
    <property type="match status" value="1"/>
</dbReference>
<feature type="transmembrane region" description="Helical" evidence="2">
    <location>
        <begin position="220"/>
        <end position="238"/>
    </location>
</feature>
<organism evidence="3 4">
    <name type="scientific">Powellomyces hirtus</name>
    <dbReference type="NCBI Taxonomy" id="109895"/>
    <lineage>
        <taxon>Eukaryota</taxon>
        <taxon>Fungi</taxon>
        <taxon>Fungi incertae sedis</taxon>
        <taxon>Chytridiomycota</taxon>
        <taxon>Chytridiomycota incertae sedis</taxon>
        <taxon>Chytridiomycetes</taxon>
        <taxon>Spizellomycetales</taxon>
        <taxon>Powellomycetaceae</taxon>
        <taxon>Powellomyces</taxon>
    </lineage>
</organism>